<dbReference type="Pfam" id="PF15254">
    <property type="entry name" value="CCDC14"/>
    <property type="match status" value="3"/>
</dbReference>
<accession>A0ABD0XNE1</accession>
<feature type="coiled-coil region" evidence="1">
    <location>
        <begin position="475"/>
        <end position="605"/>
    </location>
</feature>
<comment type="caution">
    <text evidence="3">The sequence shown here is derived from an EMBL/GenBank/DDBJ whole genome shotgun (WGS) entry which is preliminary data.</text>
</comment>
<sequence length="861" mass="92133">MTKQGLARHKVISSGRLTGGGRGQASKKRGAGRSVKPSTEPGYSLYSTDSEDQVTTIHKGLDRCAALLNGILQSEKTETKPSFVGGTGKIRAAKPRVLGTLGKERGEAERRKQMKRPVAQTAKKPAPVQKTILSSQSYPGKRINAPSSAGTSESNARFNCRLTTSTPTLSPQRPTSDSTQPPLNPGASVPQSQLGGSIFGMASAQCGASTSTALLAAPGTSATSLPPAPFTGPVLSLLAAQPGGSVYVAEALAASGKGAPFVGMPAMSASLSSQSVASEEKHSSFSPPRHLKPAVTSGSHYLPQTQPQLLSSTQTQSAPDAPALDGGGSLLGCTQDKSALARDAYGHREGLSGEMEEECPVRDISAQTSFAKQTLTQLSSTNPHTDSVPVTVPSNTNTMLSLGAKGCGSDETARHVITFQYLLGELKALLAGQDSVAERLVGELEQTMSLLPVMEGSTNIQAEIALVLQPLRSENALLRRRLRMLNQQLKERERAEREARNLHGDTDVWALQSELNDAHTGLQDLQHDNTELRQALVDTQSQLQHSEAECDHIRKEVQTALAEVQSCNCRLEACQNENAALTLNIQQREMEITTLQERIRALQVSVPEALAMTDITMPHLPLTGQALDQYQGQQCPSDHLVSQYLLSLEQKGCVSGSPPCKDPEGNSTQLQDCVCVPEGQNVHVPGEKEVSVCMDPEVKDSSPVAFAPLKETVRLALPIDGSQHTDMMSNSREAAVQGQRSLQGHEITDIALEGFPQLKSLFSHMHKSNSVLSHGAGYLDRTQNSRRRLDMDVAPLSRGQNYLLDSTGLSLCDARSLASDWSAGSSSTFDTRDEQEFRNGLAALDASIASLQRTIKQDLKR</sequence>
<reference evidence="3 4" key="1">
    <citation type="submission" date="2024-06" db="EMBL/GenBank/DDBJ databases">
        <authorList>
            <person name="Pan Q."/>
            <person name="Wen M."/>
            <person name="Jouanno E."/>
            <person name="Zahm M."/>
            <person name="Klopp C."/>
            <person name="Cabau C."/>
            <person name="Louis A."/>
            <person name="Berthelot C."/>
            <person name="Parey E."/>
            <person name="Roest Crollius H."/>
            <person name="Montfort J."/>
            <person name="Robinson-Rechavi M."/>
            <person name="Bouchez O."/>
            <person name="Lampietro C."/>
            <person name="Lopez Roques C."/>
            <person name="Donnadieu C."/>
            <person name="Postlethwait J."/>
            <person name="Bobe J."/>
            <person name="Verreycken H."/>
            <person name="Guiguen Y."/>
        </authorList>
    </citation>
    <scope>NUCLEOTIDE SEQUENCE [LARGE SCALE GENOMIC DNA]</scope>
    <source>
        <strain evidence="3">Up_M1</strain>
        <tissue evidence="3">Testis</tissue>
    </source>
</reference>
<gene>
    <name evidence="3" type="ORF">UPYG_G00021440</name>
</gene>
<protein>
    <recommendedName>
        <fullName evidence="5">Coiled-coil domain-containing protein 14</fullName>
    </recommendedName>
</protein>
<dbReference type="Gene3D" id="1.10.287.1490">
    <property type="match status" value="1"/>
</dbReference>
<proteinExistence type="predicted"/>
<evidence type="ECO:0000313" key="3">
    <source>
        <dbReference type="EMBL" id="KAL1022037.1"/>
    </source>
</evidence>
<feature type="region of interest" description="Disordered" evidence="2">
    <location>
        <begin position="106"/>
        <end position="195"/>
    </location>
</feature>
<dbReference type="EMBL" id="JAGEUA010000001">
    <property type="protein sequence ID" value="KAL1022037.1"/>
    <property type="molecule type" value="Genomic_DNA"/>
</dbReference>
<dbReference type="Proteomes" id="UP001557470">
    <property type="component" value="Unassembled WGS sequence"/>
</dbReference>
<name>A0ABD0XNE1_UMBPY</name>
<keyword evidence="1" id="KW-0175">Coiled coil</keyword>
<feature type="compositionally biased region" description="Low complexity" evidence="2">
    <location>
        <begin position="302"/>
        <end position="319"/>
    </location>
</feature>
<evidence type="ECO:0008006" key="5">
    <source>
        <dbReference type="Google" id="ProtNLM"/>
    </source>
</evidence>
<feature type="compositionally biased region" description="Basic residues" evidence="2">
    <location>
        <begin position="1"/>
        <end position="11"/>
    </location>
</feature>
<evidence type="ECO:0000256" key="2">
    <source>
        <dbReference type="SAM" id="MobiDB-lite"/>
    </source>
</evidence>
<feature type="compositionally biased region" description="Polar residues" evidence="2">
    <location>
        <begin position="145"/>
        <end position="181"/>
    </location>
</feature>
<dbReference type="AlphaFoldDB" id="A0ABD0XNE1"/>
<keyword evidence="4" id="KW-1185">Reference proteome</keyword>
<feature type="region of interest" description="Disordered" evidence="2">
    <location>
        <begin position="1"/>
        <end position="47"/>
    </location>
</feature>
<dbReference type="InterPro" id="IPR029343">
    <property type="entry name" value="CCDC14"/>
</dbReference>
<dbReference type="PANTHER" id="PTHR22367">
    <property type="entry name" value="COILED-COIL DOMAIN-CONTAINING PROTEIN 14"/>
    <property type="match status" value="1"/>
</dbReference>
<feature type="region of interest" description="Disordered" evidence="2">
    <location>
        <begin position="273"/>
        <end position="329"/>
    </location>
</feature>
<dbReference type="PANTHER" id="PTHR22367:SF2">
    <property type="entry name" value="COILED-COIL DOMAIN-CONTAINING PROTEIN 14"/>
    <property type="match status" value="1"/>
</dbReference>
<evidence type="ECO:0000256" key="1">
    <source>
        <dbReference type="SAM" id="Coils"/>
    </source>
</evidence>
<evidence type="ECO:0000313" key="4">
    <source>
        <dbReference type="Proteomes" id="UP001557470"/>
    </source>
</evidence>
<organism evidence="3 4">
    <name type="scientific">Umbra pygmaea</name>
    <name type="common">Eastern mudminnow</name>
    <dbReference type="NCBI Taxonomy" id="75934"/>
    <lineage>
        <taxon>Eukaryota</taxon>
        <taxon>Metazoa</taxon>
        <taxon>Chordata</taxon>
        <taxon>Craniata</taxon>
        <taxon>Vertebrata</taxon>
        <taxon>Euteleostomi</taxon>
        <taxon>Actinopterygii</taxon>
        <taxon>Neopterygii</taxon>
        <taxon>Teleostei</taxon>
        <taxon>Protacanthopterygii</taxon>
        <taxon>Esociformes</taxon>
        <taxon>Umbridae</taxon>
        <taxon>Umbra</taxon>
    </lineage>
</organism>